<gene>
    <name evidence="2" type="ORF">CASFOL_041557</name>
</gene>
<feature type="compositionally biased region" description="Acidic residues" evidence="1">
    <location>
        <begin position="283"/>
        <end position="308"/>
    </location>
</feature>
<sequence length="458" mass="53046">MAPYPFLVRADERQLCSSLKKRDVVAPLVVDVPAWTEGTGEFKRRVDRMITAARLEDWVRYREKAYPKLMLEFYTSLRVAGSTLYCRIRGIDKVFTPQRITEIFGFDTSPLDELPSDHPESYNQFTFWDDIKVPGVDKGKVYPFTCVKDNELYFIYRLITMCLLGKGEPTNITLPELKLLHALKTGRNIRLWPLILSNLQRVGEVRQGKNSKLTHGTLITRLAMSEGWEPTLAEDLEGYDPVEMVFGLRQVRNPDKPDSRGDWVDICKIIEYAPRPDPLDPLVQDDDEAPAPDDDDSDDDQPPSDTDEAGPSRPRKRPPRAEMNVPTDFWIDWEGWKLANTREHRVIHDEYARHEATINNTYQEIRRVNRVLDIHETRQLAIIDIHTRLSAQLDQFHAQNAQILAGQEEQRRRDERIESAQLRAEQRAEARAKEMMEQFARHFGPHPSEPDDPPPPLF</sequence>
<evidence type="ECO:0000313" key="2">
    <source>
        <dbReference type="EMBL" id="KAL3614471.1"/>
    </source>
</evidence>
<name>A0ABD3BBJ9_9LAMI</name>
<dbReference type="EMBL" id="JAVIJP010000105">
    <property type="protein sequence ID" value="KAL3614471.1"/>
    <property type="molecule type" value="Genomic_DNA"/>
</dbReference>
<comment type="caution">
    <text evidence="2">The sequence shown here is derived from an EMBL/GenBank/DDBJ whole genome shotgun (WGS) entry which is preliminary data.</text>
</comment>
<feature type="compositionally biased region" description="Basic and acidic residues" evidence="1">
    <location>
        <begin position="408"/>
        <end position="440"/>
    </location>
</feature>
<accession>A0ABD3BBJ9</accession>
<evidence type="ECO:0000313" key="3">
    <source>
        <dbReference type="Proteomes" id="UP001632038"/>
    </source>
</evidence>
<organism evidence="2 3">
    <name type="scientific">Castilleja foliolosa</name>
    <dbReference type="NCBI Taxonomy" id="1961234"/>
    <lineage>
        <taxon>Eukaryota</taxon>
        <taxon>Viridiplantae</taxon>
        <taxon>Streptophyta</taxon>
        <taxon>Embryophyta</taxon>
        <taxon>Tracheophyta</taxon>
        <taxon>Spermatophyta</taxon>
        <taxon>Magnoliopsida</taxon>
        <taxon>eudicotyledons</taxon>
        <taxon>Gunneridae</taxon>
        <taxon>Pentapetalae</taxon>
        <taxon>asterids</taxon>
        <taxon>lamiids</taxon>
        <taxon>Lamiales</taxon>
        <taxon>Orobanchaceae</taxon>
        <taxon>Pedicularideae</taxon>
        <taxon>Castillejinae</taxon>
        <taxon>Castilleja</taxon>
    </lineage>
</organism>
<reference evidence="3" key="1">
    <citation type="journal article" date="2024" name="IScience">
        <title>Strigolactones Initiate the Formation of Haustorium-like Structures in Castilleja.</title>
        <authorList>
            <person name="Buerger M."/>
            <person name="Peterson D."/>
            <person name="Chory J."/>
        </authorList>
    </citation>
    <scope>NUCLEOTIDE SEQUENCE [LARGE SCALE GENOMIC DNA]</scope>
</reference>
<evidence type="ECO:0000256" key="1">
    <source>
        <dbReference type="SAM" id="MobiDB-lite"/>
    </source>
</evidence>
<dbReference type="AlphaFoldDB" id="A0ABD3BBJ9"/>
<keyword evidence="3" id="KW-1185">Reference proteome</keyword>
<feature type="region of interest" description="Disordered" evidence="1">
    <location>
        <begin position="407"/>
        <end position="458"/>
    </location>
</feature>
<feature type="region of interest" description="Disordered" evidence="1">
    <location>
        <begin position="275"/>
        <end position="322"/>
    </location>
</feature>
<proteinExistence type="predicted"/>
<protein>
    <submittedName>
        <fullName evidence="2">Uncharacterized protein</fullName>
    </submittedName>
</protein>
<dbReference type="Proteomes" id="UP001632038">
    <property type="component" value="Unassembled WGS sequence"/>
</dbReference>